<gene>
    <name evidence="1" type="ORF">IBL28_15030</name>
</gene>
<dbReference type="EMBL" id="JACVDC010000053">
    <property type="protein sequence ID" value="MBC9797286.1"/>
    <property type="molecule type" value="Genomic_DNA"/>
</dbReference>
<organism evidence="1 2">
    <name type="scientific">Sinomicrobium weinanense</name>
    <dbReference type="NCBI Taxonomy" id="2842200"/>
    <lineage>
        <taxon>Bacteria</taxon>
        <taxon>Pseudomonadati</taxon>
        <taxon>Bacteroidota</taxon>
        <taxon>Flavobacteriia</taxon>
        <taxon>Flavobacteriales</taxon>
        <taxon>Flavobacteriaceae</taxon>
        <taxon>Sinomicrobium</taxon>
    </lineage>
</organism>
<accession>A0A926JU84</accession>
<name>A0A926JU84_9FLAO</name>
<dbReference type="Proteomes" id="UP000653730">
    <property type="component" value="Unassembled WGS sequence"/>
</dbReference>
<reference evidence="1 2" key="1">
    <citation type="submission" date="2020-09" db="EMBL/GenBank/DDBJ databases">
        <title>Sinomicrobium weinanense sp. nov., a halophilic bacteria isolated from saline-alkali soil.</title>
        <authorList>
            <person name="Wu P."/>
            <person name="Ren H."/>
            <person name="Mei Y."/>
            <person name="Liang Y."/>
            <person name="Chen Z."/>
        </authorList>
    </citation>
    <scope>NUCLEOTIDE SEQUENCE [LARGE SCALE GENOMIC DNA]</scope>
    <source>
        <strain evidence="1 2">FJxs</strain>
    </source>
</reference>
<dbReference type="RefSeq" id="WP_187966423.1">
    <property type="nucleotide sequence ID" value="NZ_JACVDC010000053.1"/>
</dbReference>
<dbReference type="AlphaFoldDB" id="A0A926JU84"/>
<keyword evidence="2" id="KW-1185">Reference proteome</keyword>
<sequence>MLWSVVLTHGCIPVKQAPRISEYRIERGVDIDKSIKTKKNIFIFQNRKRAPHFFNFISGKYKLKPHGGGKRFSVNLNDTDFDIFVFAPQISDAYLDFTGLTDEDENDPGYNSGDAYHYIAMRVSSEYEEDCLSLNSLQHNVVVNYLKELKTEYLSSL</sequence>
<evidence type="ECO:0000313" key="2">
    <source>
        <dbReference type="Proteomes" id="UP000653730"/>
    </source>
</evidence>
<proteinExistence type="predicted"/>
<comment type="caution">
    <text evidence="1">The sequence shown here is derived from an EMBL/GenBank/DDBJ whole genome shotgun (WGS) entry which is preliminary data.</text>
</comment>
<protein>
    <submittedName>
        <fullName evidence="1">Uncharacterized protein</fullName>
    </submittedName>
</protein>
<evidence type="ECO:0000313" key="1">
    <source>
        <dbReference type="EMBL" id="MBC9797286.1"/>
    </source>
</evidence>